<dbReference type="InterPro" id="IPR012337">
    <property type="entry name" value="RNaseH-like_sf"/>
</dbReference>
<dbReference type="AlphaFoldDB" id="A0A9Q0C5Q4"/>
<organism evidence="3 4">
    <name type="scientific">Rhynchospora breviuscula</name>
    <dbReference type="NCBI Taxonomy" id="2022672"/>
    <lineage>
        <taxon>Eukaryota</taxon>
        <taxon>Viridiplantae</taxon>
        <taxon>Streptophyta</taxon>
        <taxon>Embryophyta</taxon>
        <taxon>Tracheophyta</taxon>
        <taxon>Spermatophyta</taxon>
        <taxon>Magnoliopsida</taxon>
        <taxon>Liliopsida</taxon>
        <taxon>Poales</taxon>
        <taxon>Cyperaceae</taxon>
        <taxon>Cyperoideae</taxon>
        <taxon>Rhynchosporeae</taxon>
        <taxon>Rhynchospora</taxon>
    </lineage>
</organism>
<gene>
    <name evidence="3" type="ORF">LUZ63_019178</name>
</gene>
<dbReference type="OrthoDB" id="693541at2759"/>
<reference evidence="3" key="1">
    <citation type="journal article" date="2022" name="Cell">
        <title>Repeat-based holocentromeres influence genome architecture and karyotype evolution.</title>
        <authorList>
            <person name="Hofstatter P.G."/>
            <person name="Thangavel G."/>
            <person name="Lux T."/>
            <person name="Neumann P."/>
            <person name="Vondrak T."/>
            <person name="Novak P."/>
            <person name="Zhang M."/>
            <person name="Costa L."/>
            <person name="Castellani M."/>
            <person name="Scott A."/>
            <person name="Toegelov H."/>
            <person name="Fuchs J."/>
            <person name="Mata-Sucre Y."/>
            <person name="Dias Y."/>
            <person name="Vanzela A.L.L."/>
            <person name="Huettel B."/>
            <person name="Almeida C.C.S."/>
            <person name="Simkova H."/>
            <person name="Souza G."/>
            <person name="Pedrosa-Harand A."/>
            <person name="Macas J."/>
            <person name="Mayer K.F.X."/>
            <person name="Houben A."/>
            <person name="Marques A."/>
        </authorList>
    </citation>
    <scope>NUCLEOTIDE SEQUENCE</scope>
    <source>
        <strain evidence="3">RhyBre1mFocal</strain>
    </source>
</reference>
<proteinExistence type="predicted"/>
<evidence type="ECO:0000259" key="1">
    <source>
        <dbReference type="Pfam" id="PF13456"/>
    </source>
</evidence>
<dbReference type="CDD" id="cd06222">
    <property type="entry name" value="RNase_H_like"/>
    <property type="match status" value="1"/>
</dbReference>
<dbReference type="Gene3D" id="3.30.420.10">
    <property type="entry name" value="Ribonuclease H-like superfamily/Ribonuclease H"/>
    <property type="match status" value="1"/>
</dbReference>
<evidence type="ECO:0000313" key="4">
    <source>
        <dbReference type="Proteomes" id="UP001151287"/>
    </source>
</evidence>
<dbReference type="InterPro" id="IPR026960">
    <property type="entry name" value="RVT-Znf"/>
</dbReference>
<keyword evidence="4" id="KW-1185">Reference proteome</keyword>
<dbReference type="InterPro" id="IPR044730">
    <property type="entry name" value="RNase_H-like_dom_plant"/>
</dbReference>
<dbReference type="SUPFAM" id="SSF53098">
    <property type="entry name" value="Ribonuclease H-like"/>
    <property type="match status" value="1"/>
</dbReference>
<dbReference type="Pfam" id="PF13456">
    <property type="entry name" value="RVT_3"/>
    <property type="match status" value="1"/>
</dbReference>
<dbReference type="GO" id="GO:0003676">
    <property type="term" value="F:nucleic acid binding"/>
    <property type="evidence" value="ECO:0007669"/>
    <property type="project" value="InterPro"/>
</dbReference>
<name>A0A9Q0C5Q4_9POAL</name>
<sequence length="520" mass="59554">MGGLGVKDLQSFGEALFMKVVWSLMSEENKPWVNMCRAKYYPNMGFWRARSKTGCSKMWSQVLKMRERFKDQVFWHIGDGKTVNALSQPWFDLWDVRQVASTKDRHKKVCSLIDGQTTQWNVQELHRLFQLEQVQQIVAGQNKPLPGETQRDRLVWRGSKDGNYSVKEGYKIITRSQSATATVQVTMWPIISKWKGIAPKIKIFLWRLLQRGLPMAVNMHVRLPNFPPICQRCHQENEFETHCLFFCSTSRQVWFGSALGIRVHDLPLNIEPAIQQIAGSLDEEGMKMFATTIWEIWKERNKAVIEHCTFQPQGVLKRINAALTPEIAGINTVLLPNERGPIEKYEVCRDGWQILMDASWAVTGMAGGAYIVYERGKIHSMGLHTIDAQDVFMAEAMVLMEAMKHMYDHLGLAQDTRIQFFSDCLNLVDAVNQGESFDIPSWRATGTVAQIIRQMGGCQHKATLHHARREAIQRAHVLANTARRRAINYRGVPDMGLQQHGCLDTNLEELFFQQVQEAPP</sequence>
<comment type="caution">
    <text evidence="3">The sequence shown here is derived from an EMBL/GenBank/DDBJ whole genome shotgun (WGS) entry which is preliminary data.</text>
</comment>
<dbReference type="Proteomes" id="UP001151287">
    <property type="component" value="Unassembled WGS sequence"/>
</dbReference>
<dbReference type="PANTHER" id="PTHR33116">
    <property type="entry name" value="REVERSE TRANSCRIPTASE ZINC-BINDING DOMAIN-CONTAINING PROTEIN-RELATED-RELATED"/>
    <property type="match status" value="1"/>
</dbReference>
<dbReference type="EMBL" id="JAMQYH010000005">
    <property type="protein sequence ID" value="KAJ1687788.1"/>
    <property type="molecule type" value="Genomic_DNA"/>
</dbReference>
<feature type="domain" description="Reverse transcriptase zinc-binding" evidence="2">
    <location>
        <begin position="164"/>
        <end position="254"/>
    </location>
</feature>
<protein>
    <recommendedName>
        <fullName evidence="5">Reverse transcriptase zinc-binding domain-containing protein</fullName>
    </recommendedName>
</protein>
<evidence type="ECO:0000313" key="3">
    <source>
        <dbReference type="EMBL" id="KAJ1687788.1"/>
    </source>
</evidence>
<dbReference type="InterPro" id="IPR002156">
    <property type="entry name" value="RNaseH_domain"/>
</dbReference>
<dbReference type="Pfam" id="PF13966">
    <property type="entry name" value="zf-RVT"/>
    <property type="match status" value="1"/>
</dbReference>
<dbReference type="GO" id="GO:0004523">
    <property type="term" value="F:RNA-DNA hybrid ribonuclease activity"/>
    <property type="evidence" value="ECO:0007669"/>
    <property type="project" value="InterPro"/>
</dbReference>
<evidence type="ECO:0000259" key="2">
    <source>
        <dbReference type="Pfam" id="PF13966"/>
    </source>
</evidence>
<dbReference type="InterPro" id="IPR036397">
    <property type="entry name" value="RNaseH_sf"/>
</dbReference>
<accession>A0A9Q0C5Q4</accession>
<dbReference type="PANTHER" id="PTHR33116:SF86">
    <property type="entry name" value="REVERSE TRANSCRIPTASE DOMAIN-CONTAINING PROTEIN"/>
    <property type="match status" value="1"/>
</dbReference>
<feature type="domain" description="RNase H type-1" evidence="1">
    <location>
        <begin position="368"/>
        <end position="482"/>
    </location>
</feature>
<evidence type="ECO:0008006" key="5">
    <source>
        <dbReference type="Google" id="ProtNLM"/>
    </source>
</evidence>